<comment type="caution">
    <text evidence="1">The sequence shown here is derived from an EMBL/GenBank/DDBJ whole genome shotgun (WGS) entry which is preliminary data.</text>
</comment>
<reference evidence="1 2" key="1">
    <citation type="journal article" date="2018" name="Evol. Lett.">
        <title>Horizontal gene cluster transfer increased hallucinogenic mushroom diversity.</title>
        <authorList>
            <person name="Reynolds H.T."/>
            <person name="Vijayakumar V."/>
            <person name="Gluck-Thaler E."/>
            <person name="Korotkin H.B."/>
            <person name="Matheny P.B."/>
            <person name="Slot J.C."/>
        </authorList>
    </citation>
    <scope>NUCLEOTIDE SEQUENCE [LARGE SCALE GENOMIC DNA]</scope>
    <source>
        <strain evidence="1 2">2629</strain>
    </source>
</reference>
<keyword evidence="2" id="KW-1185">Reference proteome</keyword>
<dbReference type="OrthoDB" id="3365698at2759"/>
<dbReference type="SUPFAM" id="SSF52047">
    <property type="entry name" value="RNI-like"/>
    <property type="match status" value="1"/>
</dbReference>
<accession>A0A409W6H7</accession>
<sequence>MFSDNLHNDLKTSLTCERDLPVEIWHHIFFLVCSDEFEEYVGMQGLSNDQGTPSLRLSGYYTPFRISHASRRWRDLATTYPILWSNVLISARCRRPDRLLDAWLTRSGSVLLFLWIDVHQDHPRLPKCLQVIRGVNSRWRQISLQLSEGRWHKLRPYLLQPEPEETTPGSGRSVQEEYVSLELLEASLNCGVEDDQDDLIFRFRRSKNLRTLKMGHFRDTIQPSSSDIPYIPYPMNIVQLSSIVNLTLSSQFLFPLIPFLDMIASLRQLQGLELRCCTLNKASTPENHRVTIPHLQRLSVVGWMSHSEVRTLFQCLLLPSLDSITMASALDTPSFSAMVSVSKCNIRHMSITSKQHISELIILGILMSAPFRQLEELYLDGPSIGNSLIMSLVRADDFGCGHSLKRITLLGCRSDDGLVADLAATRVGPGALEYLCVEVSDALENHRRDLDAVVRLQKLGPKGVFYSEKTSILLRFV</sequence>
<dbReference type="Gene3D" id="3.80.10.10">
    <property type="entry name" value="Ribonuclease Inhibitor"/>
    <property type="match status" value="1"/>
</dbReference>
<name>A0A409W6H7_9AGAR</name>
<dbReference type="AlphaFoldDB" id="A0A409W6H7"/>
<organism evidence="1 2">
    <name type="scientific">Panaeolus cyanescens</name>
    <dbReference type="NCBI Taxonomy" id="181874"/>
    <lineage>
        <taxon>Eukaryota</taxon>
        <taxon>Fungi</taxon>
        <taxon>Dikarya</taxon>
        <taxon>Basidiomycota</taxon>
        <taxon>Agaricomycotina</taxon>
        <taxon>Agaricomycetes</taxon>
        <taxon>Agaricomycetidae</taxon>
        <taxon>Agaricales</taxon>
        <taxon>Agaricineae</taxon>
        <taxon>Galeropsidaceae</taxon>
        <taxon>Panaeolus</taxon>
    </lineage>
</organism>
<evidence type="ECO:0000313" key="2">
    <source>
        <dbReference type="Proteomes" id="UP000284842"/>
    </source>
</evidence>
<protein>
    <submittedName>
        <fullName evidence="1">Uncharacterized protein</fullName>
    </submittedName>
</protein>
<gene>
    <name evidence="1" type="ORF">CVT24_012832</name>
</gene>
<dbReference type="InParanoid" id="A0A409W6H7"/>
<dbReference type="EMBL" id="NHTK01005773">
    <property type="protein sequence ID" value="PPQ74139.1"/>
    <property type="molecule type" value="Genomic_DNA"/>
</dbReference>
<dbReference type="Proteomes" id="UP000284842">
    <property type="component" value="Unassembled WGS sequence"/>
</dbReference>
<dbReference type="InterPro" id="IPR032675">
    <property type="entry name" value="LRR_dom_sf"/>
</dbReference>
<proteinExistence type="predicted"/>
<evidence type="ECO:0000313" key="1">
    <source>
        <dbReference type="EMBL" id="PPQ74139.1"/>
    </source>
</evidence>